<dbReference type="Gene3D" id="2.10.60.10">
    <property type="entry name" value="CD59"/>
    <property type="match status" value="1"/>
</dbReference>
<proteinExistence type="predicted"/>
<organism evidence="1 2">
    <name type="scientific">Brachionus plicatilis</name>
    <name type="common">Marine rotifer</name>
    <name type="synonym">Brachionus muelleri</name>
    <dbReference type="NCBI Taxonomy" id="10195"/>
    <lineage>
        <taxon>Eukaryota</taxon>
        <taxon>Metazoa</taxon>
        <taxon>Spiralia</taxon>
        <taxon>Gnathifera</taxon>
        <taxon>Rotifera</taxon>
        <taxon>Eurotatoria</taxon>
        <taxon>Monogononta</taxon>
        <taxon>Pseudotrocha</taxon>
        <taxon>Ploima</taxon>
        <taxon>Brachionidae</taxon>
        <taxon>Brachionus</taxon>
    </lineage>
</organism>
<reference evidence="1 2" key="1">
    <citation type="journal article" date="2018" name="Sci. Rep.">
        <title>Genomic signatures of local adaptation to the degree of environmental predictability in rotifers.</title>
        <authorList>
            <person name="Franch-Gras L."/>
            <person name="Hahn C."/>
            <person name="Garcia-Roger E.M."/>
            <person name="Carmona M.J."/>
            <person name="Serra M."/>
            <person name="Gomez A."/>
        </authorList>
    </citation>
    <scope>NUCLEOTIDE SEQUENCE [LARGE SCALE GENOMIC DNA]</scope>
    <source>
        <strain evidence="1">HYR1</strain>
    </source>
</reference>
<name>A0A3M7RCI7_BRAPC</name>
<gene>
    <name evidence="1" type="ORF">BpHYR1_011893</name>
</gene>
<protein>
    <submittedName>
        <fullName evidence="1">Uncharacterized protein</fullName>
    </submittedName>
</protein>
<dbReference type="InterPro" id="IPR045860">
    <property type="entry name" value="Snake_toxin-like_sf"/>
</dbReference>
<dbReference type="EMBL" id="REGN01003720">
    <property type="protein sequence ID" value="RNA21149.1"/>
    <property type="molecule type" value="Genomic_DNA"/>
</dbReference>
<dbReference type="Proteomes" id="UP000276133">
    <property type="component" value="Unassembled WGS sequence"/>
</dbReference>
<evidence type="ECO:0000313" key="2">
    <source>
        <dbReference type="Proteomes" id="UP000276133"/>
    </source>
</evidence>
<accession>A0A3M7RCI7</accession>
<dbReference type="AlphaFoldDB" id="A0A3M7RCI7"/>
<evidence type="ECO:0000313" key="1">
    <source>
        <dbReference type="EMBL" id="RNA21149.1"/>
    </source>
</evidence>
<sequence length="269" mass="31373">MHSYEKHLLMVKHVIIIITVKFETIKIYLFISGRRTYAELTNAEVIFTRANSNILYLNQDKKYIHSTKNLGTKIYFKYLLKFSYLFRIFKHALLRFSNCFVTYQQNISNQSNKMVENLVNSNLKTRELSTNLPLEFVTNQTNLILKDSVICYHCNRHLFNITSNILDNLNLFNDTCEKTSMLEYEVCEPSQECFTSKIGTFYIRGCVDKKICSGGNLFGSVSKQIFECCEKMMCNNQLLGNSSNVIEKKYFGSSNLLIFITTILFRIKE</sequence>
<keyword evidence="2" id="KW-1185">Reference proteome</keyword>
<comment type="caution">
    <text evidence="1">The sequence shown here is derived from an EMBL/GenBank/DDBJ whole genome shotgun (WGS) entry which is preliminary data.</text>
</comment>